<dbReference type="PANTHER" id="PTHR32322:SF18">
    <property type="entry name" value="S-ADENOSYLMETHIONINE_S-ADENOSYLHOMOCYSTEINE TRANSPORTER"/>
    <property type="match status" value="1"/>
</dbReference>
<name>H8KX78_SOLCM</name>
<reference evidence="8" key="1">
    <citation type="submission" date="2012-02" db="EMBL/GenBank/DDBJ databases">
        <title>The complete genome of Solitalea canadensis DSM 3403.</title>
        <authorList>
            <consortium name="US DOE Joint Genome Institute (JGI-PGF)"/>
            <person name="Lucas S."/>
            <person name="Copeland A."/>
            <person name="Lapidus A."/>
            <person name="Glavina del Rio T."/>
            <person name="Dalin E."/>
            <person name="Tice H."/>
            <person name="Bruce D."/>
            <person name="Goodwin L."/>
            <person name="Pitluck S."/>
            <person name="Peters L."/>
            <person name="Ovchinnikova G."/>
            <person name="Lu M."/>
            <person name="Kyrpides N."/>
            <person name="Mavromatis K."/>
            <person name="Ivanova N."/>
            <person name="Brettin T."/>
            <person name="Detter J.C."/>
            <person name="Han C."/>
            <person name="Larimer F."/>
            <person name="Land M."/>
            <person name="Hauser L."/>
            <person name="Markowitz V."/>
            <person name="Cheng J.-F."/>
            <person name="Hugenholtz P."/>
            <person name="Woyke T."/>
            <person name="Wu D."/>
            <person name="Spring S."/>
            <person name="Schroeder M."/>
            <person name="Kopitz M."/>
            <person name="Brambilla E."/>
            <person name="Klenk H.-P."/>
            <person name="Eisen J.A."/>
        </authorList>
    </citation>
    <scope>NUCLEOTIDE SEQUENCE</scope>
    <source>
        <strain evidence="8">DSM 3403</strain>
    </source>
</reference>
<dbReference type="STRING" id="929556.Solca_3400"/>
<dbReference type="Pfam" id="PF00892">
    <property type="entry name" value="EamA"/>
    <property type="match status" value="2"/>
</dbReference>
<feature type="transmembrane region" description="Helical" evidence="6">
    <location>
        <begin position="31"/>
        <end position="51"/>
    </location>
</feature>
<gene>
    <name evidence="8" type="ordered locus">Solca_3400</name>
</gene>
<evidence type="ECO:0000256" key="1">
    <source>
        <dbReference type="ARBA" id="ARBA00004651"/>
    </source>
</evidence>
<feature type="transmembrane region" description="Helical" evidence="6">
    <location>
        <begin position="273"/>
        <end position="291"/>
    </location>
</feature>
<keyword evidence="5 6" id="KW-0472">Membrane</keyword>
<dbReference type="EMBL" id="CP003349">
    <property type="protein sequence ID" value="AFD08407.1"/>
    <property type="molecule type" value="Genomic_DNA"/>
</dbReference>
<accession>H8KX78</accession>
<evidence type="ECO:0000256" key="4">
    <source>
        <dbReference type="ARBA" id="ARBA00022989"/>
    </source>
</evidence>
<feature type="transmembrane region" description="Helical" evidence="6">
    <location>
        <begin position="155"/>
        <end position="173"/>
    </location>
</feature>
<evidence type="ECO:0000256" key="6">
    <source>
        <dbReference type="SAM" id="Phobius"/>
    </source>
</evidence>
<evidence type="ECO:0000313" key="8">
    <source>
        <dbReference type="EMBL" id="AFD08407.1"/>
    </source>
</evidence>
<dbReference type="KEGG" id="scn:Solca_3400"/>
<evidence type="ECO:0000256" key="3">
    <source>
        <dbReference type="ARBA" id="ARBA00022692"/>
    </source>
</evidence>
<dbReference type="PANTHER" id="PTHR32322">
    <property type="entry name" value="INNER MEMBRANE TRANSPORTER"/>
    <property type="match status" value="1"/>
</dbReference>
<feature type="domain" description="EamA" evidence="7">
    <location>
        <begin position="154"/>
        <end position="290"/>
    </location>
</feature>
<proteinExistence type="predicted"/>
<feature type="transmembrane region" description="Helical" evidence="6">
    <location>
        <begin position="247"/>
        <end position="267"/>
    </location>
</feature>
<feature type="transmembrane region" description="Helical" evidence="6">
    <location>
        <begin position="185"/>
        <end position="203"/>
    </location>
</feature>
<feature type="domain" description="EamA" evidence="7">
    <location>
        <begin position="9"/>
        <end position="141"/>
    </location>
</feature>
<dbReference type="GO" id="GO:0005886">
    <property type="term" value="C:plasma membrane"/>
    <property type="evidence" value="ECO:0007669"/>
    <property type="project" value="UniProtKB-SubCell"/>
</dbReference>
<dbReference type="SUPFAM" id="SSF103481">
    <property type="entry name" value="Multidrug resistance efflux transporter EmrE"/>
    <property type="match status" value="2"/>
</dbReference>
<feature type="transmembrane region" description="Helical" evidence="6">
    <location>
        <begin position="71"/>
        <end position="91"/>
    </location>
</feature>
<dbReference type="OrthoDB" id="9811486at2"/>
<comment type="subcellular location">
    <subcellularLocation>
        <location evidence="1">Cell membrane</location>
        <topology evidence="1">Multi-pass membrane protein</topology>
    </subcellularLocation>
</comment>
<keyword evidence="2" id="KW-1003">Cell membrane</keyword>
<feature type="transmembrane region" description="Helical" evidence="6">
    <location>
        <begin position="7"/>
        <end position="25"/>
    </location>
</feature>
<organism evidence="8 9">
    <name type="scientific">Solitalea canadensis (strain ATCC 29591 / DSM 3403 / JCM 21819 / LMG 8368 / NBRC 15130 / NCIMB 12057 / USAM 9D)</name>
    <name type="common">Flexibacter canadensis</name>
    <dbReference type="NCBI Taxonomy" id="929556"/>
    <lineage>
        <taxon>Bacteria</taxon>
        <taxon>Pseudomonadati</taxon>
        <taxon>Bacteroidota</taxon>
        <taxon>Sphingobacteriia</taxon>
        <taxon>Sphingobacteriales</taxon>
        <taxon>Sphingobacteriaceae</taxon>
        <taxon>Solitalea</taxon>
    </lineage>
</organism>
<keyword evidence="4 6" id="KW-1133">Transmembrane helix</keyword>
<dbReference type="InterPro" id="IPR050638">
    <property type="entry name" value="AA-Vitamin_Transporters"/>
</dbReference>
<dbReference type="AlphaFoldDB" id="H8KX78"/>
<evidence type="ECO:0000259" key="7">
    <source>
        <dbReference type="Pfam" id="PF00892"/>
    </source>
</evidence>
<dbReference type="InterPro" id="IPR000620">
    <property type="entry name" value="EamA_dom"/>
</dbReference>
<feature type="transmembrane region" description="Helical" evidence="6">
    <location>
        <begin position="124"/>
        <end position="143"/>
    </location>
</feature>
<keyword evidence="9" id="KW-1185">Reference proteome</keyword>
<dbReference type="eggNOG" id="COG0697">
    <property type="taxonomic scope" value="Bacteria"/>
</dbReference>
<keyword evidence="3 6" id="KW-0812">Transmembrane</keyword>
<sequence>MNKTLQVHFALFIVSFIYGATFIIAKEVMPVYIKPYGFIVIRVWGAALLFILMSKVSGGVSQPIEKKDYKLLFLSAVTGVGANMLLFFQGLSLTTPIKAAVEMVCTPLFVALLAFWVLKEKVTVLKIGGLILGLSGAVFMILWPDFSLSGGTVLGDIYVILNAIIYAYYLIIAKPLIQKYQAIHIVKWTFILGAVLVFPFGITDILKVDWLHIPYSIWIAIIFVIVCTTFLTYLLNGWALKYVNSSVVGAYIYLQPVLASIIAIALGKDEITLQKFIFAAMIFAGVYLVSLRPKVAVAN</sequence>
<evidence type="ECO:0000313" key="9">
    <source>
        <dbReference type="Proteomes" id="UP000007590"/>
    </source>
</evidence>
<protein>
    <submittedName>
        <fullName evidence="8">Putative permease, DMT superfamily</fullName>
    </submittedName>
</protein>
<dbReference type="RefSeq" id="WP_014681630.1">
    <property type="nucleotide sequence ID" value="NC_017770.1"/>
</dbReference>
<feature type="transmembrane region" description="Helical" evidence="6">
    <location>
        <begin position="97"/>
        <end position="117"/>
    </location>
</feature>
<dbReference type="Proteomes" id="UP000007590">
    <property type="component" value="Chromosome"/>
</dbReference>
<evidence type="ECO:0000256" key="2">
    <source>
        <dbReference type="ARBA" id="ARBA00022475"/>
    </source>
</evidence>
<dbReference type="InterPro" id="IPR037185">
    <property type="entry name" value="EmrE-like"/>
</dbReference>
<dbReference type="HOGENOM" id="CLU_033863_4_5_10"/>
<feature type="transmembrane region" description="Helical" evidence="6">
    <location>
        <begin position="215"/>
        <end position="235"/>
    </location>
</feature>
<evidence type="ECO:0000256" key="5">
    <source>
        <dbReference type="ARBA" id="ARBA00023136"/>
    </source>
</evidence>